<dbReference type="Pfam" id="PF13649">
    <property type="entry name" value="Methyltransf_25"/>
    <property type="match status" value="1"/>
</dbReference>
<accession>A0ABY7JW61</accession>
<name>A0ABY7JW61_9ACTN</name>
<organism evidence="3 4">
    <name type="scientific">Jatrophihabitans cynanchi</name>
    <dbReference type="NCBI Taxonomy" id="2944128"/>
    <lineage>
        <taxon>Bacteria</taxon>
        <taxon>Bacillati</taxon>
        <taxon>Actinomycetota</taxon>
        <taxon>Actinomycetes</taxon>
        <taxon>Jatrophihabitantales</taxon>
        <taxon>Jatrophihabitantaceae</taxon>
        <taxon>Jatrophihabitans</taxon>
    </lineage>
</organism>
<dbReference type="InterPro" id="IPR041698">
    <property type="entry name" value="Methyltransf_25"/>
</dbReference>
<reference evidence="3" key="1">
    <citation type="submission" date="2022-05" db="EMBL/GenBank/DDBJ databases">
        <title>Jatrophihabitans sp. SB3-54 whole genome sequence.</title>
        <authorList>
            <person name="Suh M.K."/>
            <person name="Eom M.K."/>
            <person name="Kim J.S."/>
            <person name="Kim H.S."/>
            <person name="Do H.E."/>
            <person name="Shin Y.K."/>
            <person name="Lee J.-S."/>
        </authorList>
    </citation>
    <scope>NUCLEOTIDE SEQUENCE</scope>
    <source>
        <strain evidence="3">SB3-54</strain>
    </source>
</reference>
<evidence type="ECO:0000313" key="4">
    <source>
        <dbReference type="Proteomes" id="UP001164693"/>
    </source>
</evidence>
<keyword evidence="3" id="KW-0489">Methyltransferase</keyword>
<dbReference type="SUPFAM" id="SSF53335">
    <property type="entry name" value="S-adenosyl-L-methionine-dependent methyltransferases"/>
    <property type="match status" value="1"/>
</dbReference>
<gene>
    <name evidence="3" type="ORF">M6B22_20005</name>
</gene>
<dbReference type="RefSeq" id="WP_269443321.1">
    <property type="nucleotide sequence ID" value="NZ_CP097463.1"/>
</dbReference>
<evidence type="ECO:0000256" key="1">
    <source>
        <dbReference type="ARBA" id="ARBA00022679"/>
    </source>
</evidence>
<sequence>MQAQTSRDSAPPGRQALIWQLLSAALSAVTSGAAAPTVLDCGGGSGSFAVPLAQAGAQVTVVDISVDALATLQRRADEAGVGGRVHAVQGDVEALTDAVGSGGFDLVLAHGILGAVDDLPAAFAAVAASVRPGGRLSVLVANPVAGVLARALAADVSAALAELRALDTAFAQPGPDAVRALCRAHGLLIDQVHGIGVFTELVPGRALEQPGAREALDALEFESATRSPFCDIAARVHLLARRPAG</sequence>
<dbReference type="Proteomes" id="UP001164693">
    <property type="component" value="Chromosome"/>
</dbReference>
<dbReference type="CDD" id="cd02440">
    <property type="entry name" value="AdoMet_MTases"/>
    <property type="match status" value="1"/>
</dbReference>
<dbReference type="EMBL" id="CP097463">
    <property type="protein sequence ID" value="WAX56786.1"/>
    <property type="molecule type" value="Genomic_DNA"/>
</dbReference>
<proteinExistence type="predicted"/>
<dbReference type="InterPro" id="IPR029063">
    <property type="entry name" value="SAM-dependent_MTases_sf"/>
</dbReference>
<feature type="domain" description="Methyltransferase" evidence="2">
    <location>
        <begin position="38"/>
        <end position="134"/>
    </location>
</feature>
<keyword evidence="1" id="KW-0808">Transferase</keyword>
<dbReference type="PANTHER" id="PTHR43861">
    <property type="entry name" value="TRANS-ACONITATE 2-METHYLTRANSFERASE-RELATED"/>
    <property type="match status" value="1"/>
</dbReference>
<keyword evidence="4" id="KW-1185">Reference proteome</keyword>
<dbReference type="GO" id="GO:0032259">
    <property type="term" value="P:methylation"/>
    <property type="evidence" value="ECO:0007669"/>
    <property type="project" value="UniProtKB-KW"/>
</dbReference>
<evidence type="ECO:0000313" key="3">
    <source>
        <dbReference type="EMBL" id="WAX56786.1"/>
    </source>
</evidence>
<evidence type="ECO:0000259" key="2">
    <source>
        <dbReference type="Pfam" id="PF13649"/>
    </source>
</evidence>
<protein>
    <submittedName>
        <fullName evidence="3">Methyltransferase domain-containing protein</fullName>
    </submittedName>
</protein>
<dbReference type="Gene3D" id="3.40.50.150">
    <property type="entry name" value="Vaccinia Virus protein VP39"/>
    <property type="match status" value="1"/>
</dbReference>
<dbReference type="GO" id="GO:0008168">
    <property type="term" value="F:methyltransferase activity"/>
    <property type="evidence" value="ECO:0007669"/>
    <property type="project" value="UniProtKB-KW"/>
</dbReference>